<dbReference type="Gene3D" id="3.40.1550.10">
    <property type="entry name" value="CheC-like"/>
    <property type="match status" value="1"/>
</dbReference>
<dbReference type="AlphaFoldDB" id="A0A2Z3H0I8"/>
<dbReference type="RefSeq" id="WP_010052959.1">
    <property type="nucleotide sequence ID" value="NZ_CP025958.1"/>
</dbReference>
<dbReference type="GO" id="GO:0006935">
    <property type="term" value="P:chemotaxis"/>
    <property type="evidence" value="ECO:0007669"/>
    <property type="project" value="UniProtKB-KW"/>
</dbReference>
<gene>
    <name evidence="3" type="ORF">C1280_06085</name>
</gene>
<dbReference type="OrthoDB" id="1524123at2"/>
<dbReference type="InterPro" id="IPR028976">
    <property type="entry name" value="CheC-like_sf"/>
</dbReference>
<name>A0A2Z3H0I8_9BACT</name>
<dbReference type="Pfam" id="PF13690">
    <property type="entry name" value="CheX"/>
    <property type="match status" value="1"/>
</dbReference>
<evidence type="ECO:0000256" key="1">
    <source>
        <dbReference type="ARBA" id="ARBA00022500"/>
    </source>
</evidence>
<dbReference type="KEGG" id="gog:C1280_06085"/>
<evidence type="ECO:0000259" key="2">
    <source>
        <dbReference type="Pfam" id="PF13690"/>
    </source>
</evidence>
<proteinExistence type="predicted"/>
<organism evidence="3 4">
    <name type="scientific">Gemmata obscuriglobus</name>
    <dbReference type="NCBI Taxonomy" id="114"/>
    <lineage>
        <taxon>Bacteria</taxon>
        <taxon>Pseudomonadati</taxon>
        <taxon>Planctomycetota</taxon>
        <taxon>Planctomycetia</taxon>
        <taxon>Gemmatales</taxon>
        <taxon>Gemmataceae</taxon>
        <taxon>Gemmata</taxon>
    </lineage>
</organism>
<dbReference type="Proteomes" id="UP000245802">
    <property type="component" value="Chromosome"/>
</dbReference>
<protein>
    <submittedName>
        <fullName evidence="3">Chemotaxis protein CheX</fullName>
    </submittedName>
</protein>
<feature type="domain" description="Chemotaxis phosphatase CheX-like" evidence="2">
    <location>
        <begin position="53"/>
        <end position="143"/>
    </location>
</feature>
<keyword evidence="1" id="KW-0145">Chemotaxis</keyword>
<dbReference type="EMBL" id="CP025958">
    <property type="protein sequence ID" value="AWM36635.1"/>
    <property type="molecule type" value="Genomic_DNA"/>
</dbReference>
<evidence type="ECO:0000313" key="4">
    <source>
        <dbReference type="Proteomes" id="UP000245802"/>
    </source>
</evidence>
<dbReference type="SUPFAM" id="SSF103039">
    <property type="entry name" value="CheC-like"/>
    <property type="match status" value="1"/>
</dbReference>
<dbReference type="InterPro" id="IPR028051">
    <property type="entry name" value="CheX-like_dom"/>
</dbReference>
<evidence type="ECO:0000313" key="3">
    <source>
        <dbReference type="EMBL" id="AWM36635.1"/>
    </source>
</evidence>
<accession>A0A2Z3H0I8</accession>
<sequence>MPEVISSAATDAFPKAITQAVREATTAFLTTSCGLTHVPDAAGDEGSGGAGIMSAISFLGDTPWAFAVVLPEASAVAIAKAFAGFEIPFDSQDMGDLVGEIVNVIAGDVTARLHAKGIKAQMSLPTSIRSADAAALVPHGTAPSRLLFDGADGRCWFDLVSDRIDGLTFRQPG</sequence>
<reference evidence="3 4" key="1">
    <citation type="submission" date="2018-01" db="EMBL/GenBank/DDBJ databases">
        <title>G. obscuriglobus.</title>
        <authorList>
            <person name="Franke J."/>
            <person name="Blomberg W."/>
            <person name="Selmecki A."/>
        </authorList>
    </citation>
    <scope>NUCLEOTIDE SEQUENCE [LARGE SCALE GENOMIC DNA]</scope>
    <source>
        <strain evidence="3 4">DSM 5831</strain>
    </source>
</reference>
<keyword evidence="4" id="KW-1185">Reference proteome</keyword>